<feature type="region of interest" description="Disordered" evidence="1">
    <location>
        <begin position="202"/>
        <end position="254"/>
    </location>
</feature>
<organism evidence="3 4">
    <name type="scientific">Friedmanniomyces simplex</name>
    <dbReference type="NCBI Taxonomy" id="329884"/>
    <lineage>
        <taxon>Eukaryota</taxon>
        <taxon>Fungi</taxon>
        <taxon>Dikarya</taxon>
        <taxon>Ascomycota</taxon>
        <taxon>Pezizomycotina</taxon>
        <taxon>Dothideomycetes</taxon>
        <taxon>Dothideomycetidae</taxon>
        <taxon>Mycosphaerellales</taxon>
        <taxon>Teratosphaeriaceae</taxon>
        <taxon>Friedmanniomyces</taxon>
    </lineage>
</organism>
<reference evidence="3 4" key="1">
    <citation type="submission" date="2017-03" db="EMBL/GenBank/DDBJ databases">
        <title>Genomes of endolithic fungi from Antarctica.</title>
        <authorList>
            <person name="Coleine C."/>
            <person name="Masonjones S."/>
            <person name="Stajich J.E."/>
        </authorList>
    </citation>
    <scope>NUCLEOTIDE SEQUENCE [LARGE SCALE GENOMIC DNA]</scope>
    <source>
        <strain evidence="3 4">CCFEE 5184</strain>
    </source>
</reference>
<keyword evidence="2" id="KW-0732">Signal</keyword>
<protein>
    <recommendedName>
        <fullName evidence="5">Chitin-binding type-4 domain-containing protein</fullName>
    </recommendedName>
</protein>
<evidence type="ECO:0000256" key="2">
    <source>
        <dbReference type="SAM" id="SignalP"/>
    </source>
</evidence>
<evidence type="ECO:0000313" key="4">
    <source>
        <dbReference type="Proteomes" id="UP000309340"/>
    </source>
</evidence>
<accession>A0A4U0Y574</accession>
<evidence type="ECO:0000313" key="3">
    <source>
        <dbReference type="EMBL" id="TKA82715.1"/>
    </source>
</evidence>
<dbReference type="Gene3D" id="2.70.50.70">
    <property type="match status" value="1"/>
</dbReference>
<evidence type="ECO:0008006" key="5">
    <source>
        <dbReference type="Google" id="ProtNLM"/>
    </source>
</evidence>
<dbReference type="STRING" id="329884.A0A4U0Y574"/>
<dbReference type="PANTHER" id="PTHR36182">
    <property type="entry name" value="PROTEIN, PUTATIVE (AFU_ORTHOLOGUE AFUA_6G10930)-RELATED"/>
    <property type="match status" value="1"/>
</dbReference>
<dbReference type="Proteomes" id="UP000309340">
    <property type="component" value="Unassembled WGS sequence"/>
</dbReference>
<sequence>MMTIAMMKSSALCSIFLLLPPALCHVEMSYPYPFRSQFNPANNYTDIDYSMKAPLNADGSNYPCKNYQNDGQSQPTVTYTAGSTYNMTLDGVATHGGGSCQLSLSYDNGANFHVIKSIIGGCPLVSTYNFTIPSYAPTGNALLTWSWQNYEGNREFYMNCAPVSIVSGVVSRRSRRTAYRSFNSLPYIWKANLASANNCTTLPDTNPVYPNPGPDVQYGDGMNSSSPPTPGDCDAPTSGRQAYQLGGSNASSTAVPTTTSAVYANSTSATPIVLPAQGGGSTTTTALDSSYPQAYSPNSADNASTQSTTTITIDDCPATITITITPSVYTTSAPTSACTGTTATCPCASGFQCVEIGTCEWECVASPASSTSYSSASEPPAITVTATPSPPSSAPAAPATLSTVVVVNTATVSPVPVLSTPAASNARPAYATGDPETYLPCVPGTFICLSDTTWDTCDYNDGSVPSYSADSEVYDYPRNVSAGMMCLPSLAPYSSQTSGDGQQASTPQGYYRDDRIVRARPDGGCTDEGALECTNGGQSFDICDQGGWVQMGAVASGTTCENGQIVAS</sequence>
<name>A0A4U0Y574_9PEZI</name>
<feature type="chain" id="PRO_5020978363" description="Chitin-binding type-4 domain-containing protein" evidence="2">
    <location>
        <begin position="25"/>
        <end position="568"/>
    </location>
</feature>
<keyword evidence="4" id="KW-1185">Reference proteome</keyword>
<proteinExistence type="predicted"/>
<gene>
    <name evidence="3" type="ORF">B0A55_01258</name>
</gene>
<comment type="caution">
    <text evidence="3">The sequence shown here is derived from an EMBL/GenBank/DDBJ whole genome shotgun (WGS) entry which is preliminary data.</text>
</comment>
<dbReference type="OrthoDB" id="2342176at2759"/>
<dbReference type="AlphaFoldDB" id="A0A4U0Y574"/>
<dbReference type="EMBL" id="NAJQ01000027">
    <property type="protein sequence ID" value="TKA82715.1"/>
    <property type="molecule type" value="Genomic_DNA"/>
</dbReference>
<feature type="signal peptide" evidence="2">
    <location>
        <begin position="1"/>
        <end position="24"/>
    </location>
</feature>
<dbReference type="PANTHER" id="PTHR36182:SF1">
    <property type="entry name" value="PROTEIN, PUTATIVE (AFU_ORTHOLOGUE AFUA_6G10930)-RELATED"/>
    <property type="match status" value="1"/>
</dbReference>
<evidence type="ECO:0000256" key="1">
    <source>
        <dbReference type="SAM" id="MobiDB-lite"/>
    </source>
</evidence>